<proteinExistence type="inferred from homology"/>
<sequence length="383" mass="40864">MGWHGTTTDTRRLATPQTREREPSSPPSIFSPFLPFPTMSVSLALEREAAIKAVAAASRLCQGVFKKLIADAASRDSATQTKADQSPVTVADYGAQAVMCALIARDFPNDLIVGEEDSKDLASDEAQPMRTLLLDLVNTVLEPKITESELLAFIDRGNHTGGSTGRFWTMDPIDGTKGFLRGEQFAVCLALVDEGQVRLGVMGCPNLPLGDGSGQLGTMQVAVAGQGAFELPLFPADGAQVTERQIHAAAPAGTPLRFVESVEAAHSDHSDSGRVAKMLDITADPVRMDSQAKYASVARGDAAIYLRLPTRAGYEEKIWDHASGRLIVAEAGGQVTDVRGHALDFGQGRTLKNNIGVIATSSPELQEKTVAAVMEVLKPKNLW</sequence>
<dbReference type="PRINTS" id="PR00377">
    <property type="entry name" value="IMPHPHTASES"/>
</dbReference>
<dbReference type="NCBIfam" id="TIGR01330">
    <property type="entry name" value="bisphos_HAL2"/>
    <property type="match status" value="1"/>
</dbReference>
<dbReference type="GeneID" id="20529983"/>
<name>A0A058Z2H5_FONAL</name>
<evidence type="ECO:0000256" key="4">
    <source>
        <dbReference type="ARBA" id="ARBA00022723"/>
    </source>
</evidence>
<reference evidence="12" key="1">
    <citation type="submission" date="2013-04" db="EMBL/GenBank/DDBJ databases">
        <title>The Genome Sequence of Fonticula alba ATCC 38817.</title>
        <authorList>
            <consortium name="The Broad Institute Genomics Platform"/>
            <person name="Russ C."/>
            <person name="Cuomo C."/>
            <person name="Burger G."/>
            <person name="Gray M.W."/>
            <person name="Holland P.W.H."/>
            <person name="King N."/>
            <person name="Lang F.B.F."/>
            <person name="Roger A.J."/>
            <person name="Ruiz-Trillo I."/>
            <person name="Brown M."/>
            <person name="Walker B."/>
            <person name="Young S."/>
            <person name="Zeng Q."/>
            <person name="Gargeya S."/>
            <person name="Fitzgerald M."/>
            <person name="Haas B."/>
            <person name="Abouelleil A."/>
            <person name="Allen A.W."/>
            <person name="Alvarado L."/>
            <person name="Arachchi H.M."/>
            <person name="Berlin A.M."/>
            <person name="Chapman S.B."/>
            <person name="Gainer-Dewar J."/>
            <person name="Goldberg J."/>
            <person name="Griggs A."/>
            <person name="Gujja S."/>
            <person name="Hansen M."/>
            <person name="Howarth C."/>
            <person name="Imamovic A."/>
            <person name="Ireland A."/>
            <person name="Larimer J."/>
            <person name="McCowan C."/>
            <person name="Murphy C."/>
            <person name="Pearson M."/>
            <person name="Poon T.W."/>
            <person name="Priest M."/>
            <person name="Roberts A."/>
            <person name="Saif S."/>
            <person name="Shea T."/>
            <person name="Sisk P."/>
            <person name="Sykes S."/>
            <person name="Wortman J."/>
            <person name="Nusbaum C."/>
            <person name="Birren B."/>
        </authorList>
    </citation>
    <scope>NUCLEOTIDE SEQUENCE [LARGE SCALE GENOMIC DNA]</scope>
    <source>
        <strain evidence="12">ATCC 38817</strain>
    </source>
</reference>
<dbReference type="GO" id="GO:0046872">
    <property type="term" value="F:metal ion binding"/>
    <property type="evidence" value="ECO:0007669"/>
    <property type="project" value="UniProtKB-KW"/>
</dbReference>
<evidence type="ECO:0000313" key="12">
    <source>
        <dbReference type="EMBL" id="KCV68341.1"/>
    </source>
</evidence>
<organism evidence="12">
    <name type="scientific">Fonticula alba</name>
    <name type="common">Slime mold</name>
    <dbReference type="NCBI Taxonomy" id="691883"/>
    <lineage>
        <taxon>Eukaryota</taxon>
        <taxon>Rotosphaerida</taxon>
        <taxon>Fonticulaceae</taxon>
        <taxon>Fonticula</taxon>
    </lineage>
</organism>
<dbReference type="InterPro" id="IPR051090">
    <property type="entry name" value="Inositol_monoP_superfamily"/>
</dbReference>
<dbReference type="Proteomes" id="UP000030693">
    <property type="component" value="Unassembled WGS sequence"/>
</dbReference>
<dbReference type="OMA" id="MSYQQER"/>
<dbReference type="PROSITE" id="PS00629">
    <property type="entry name" value="IMP_1"/>
    <property type="match status" value="1"/>
</dbReference>
<dbReference type="InterPro" id="IPR000760">
    <property type="entry name" value="Inositol_monophosphatase-like"/>
</dbReference>
<evidence type="ECO:0000256" key="5">
    <source>
        <dbReference type="ARBA" id="ARBA00022801"/>
    </source>
</evidence>
<dbReference type="Gene3D" id="3.40.190.80">
    <property type="match status" value="1"/>
</dbReference>
<feature type="binding site" evidence="10">
    <location>
        <position position="174"/>
    </location>
    <ligand>
        <name>Mg(2+)</name>
        <dbReference type="ChEBI" id="CHEBI:18420"/>
        <label>1</label>
        <note>catalytic</note>
    </ligand>
</feature>
<dbReference type="FunFam" id="3.40.190.80:FF:000003">
    <property type="entry name" value="PAP-specific phosphatase HAL2-like"/>
    <property type="match status" value="1"/>
</dbReference>
<comment type="catalytic activity">
    <reaction evidence="7">
        <text>adenosine 2',5'-bisphosphate + H2O = AMP + phosphate</text>
        <dbReference type="Rhea" id="RHEA:77643"/>
        <dbReference type="ChEBI" id="CHEBI:15377"/>
        <dbReference type="ChEBI" id="CHEBI:43474"/>
        <dbReference type="ChEBI" id="CHEBI:194156"/>
        <dbReference type="ChEBI" id="CHEBI:456215"/>
        <dbReference type="EC" id="3.1.3.7"/>
    </reaction>
    <physiologicalReaction direction="left-to-right" evidence="7">
        <dbReference type="Rhea" id="RHEA:77644"/>
    </physiologicalReaction>
</comment>
<dbReference type="GO" id="GO:0000103">
    <property type="term" value="P:sulfate assimilation"/>
    <property type="evidence" value="ECO:0007669"/>
    <property type="project" value="TreeGrafter"/>
</dbReference>
<evidence type="ECO:0000256" key="3">
    <source>
        <dbReference type="ARBA" id="ARBA00012633"/>
    </source>
</evidence>
<feature type="binding site" evidence="10">
    <location>
        <position position="320"/>
    </location>
    <ligand>
        <name>Mg(2+)</name>
        <dbReference type="ChEBI" id="CHEBI:18420"/>
        <label>1</label>
        <note>catalytic</note>
    </ligand>
</feature>
<gene>
    <name evidence="12" type="ORF">H696_05258</name>
</gene>
<dbReference type="OrthoDB" id="411145at2759"/>
<dbReference type="AlphaFoldDB" id="A0A058Z2H5"/>
<evidence type="ECO:0000313" key="13">
    <source>
        <dbReference type="Proteomes" id="UP000030693"/>
    </source>
</evidence>
<feature type="binding site" evidence="10">
    <location>
        <position position="173"/>
    </location>
    <ligand>
        <name>Mg(2+)</name>
        <dbReference type="ChEBI" id="CHEBI:18420"/>
        <label>1</label>
        <note>catalytic</note>
    </ligand>
</feature>
<dbReference type="RefSeq" id="XP_009497395.1">
    <property type="nucleotide sequence ID" value="XM_009499120.1"/>
</dbReference>
<keyword evidence="13" id="KW-1185">Reference proteome</keyword>
<dbReference type="eggNOG" id="KOG1528">
    <property type="taxonomic scope" value="Eukaryota"/>
</dbReference>
<dbReference type="Gene3D" id="3.30.540.10">
    <property type="entry name" value="Fructose-1,6-Bisphosphatase, subunit A, domain 1"/>
    <property type="match status" value="1"/>
</dbReference>
<evidence type="ECO:0000256" key="7">
    <source>
        <dbReference type="ARBA" id="ARBA00044466"/>
    </source>
</evidence>
<comment type="catalytic activity">
    <reaction evidence="8">
        <text>adenosine 3',5'-bisphosphate + H2O = AMP + phosphate</text>
        <dbReference type="Rhea" id="RHEA:10040"/>
        <dbReference type="ChEBI" id="CHEBI:15377"/>
        <dbReference type="ChEBI" id="CHEBI:43474"/>
        <dbReference type="ChEBI" id="CHEBI:58343"/>
        <dbReference type="ChEBI" id="CHEBI:456215"/>
        <dbReference type="EC" id="3.1.3.7"/>
    </reaction>
    <physiologicalReaction direction="left-to-right" evidence="8">
        <dbReference type="Rhea" id="RHEA:10041"/>
    </physiologicalReaction>
</comment>
<evidence type="ECO:0000256" key="6">
    <source>
        <dbReference type="ARBA" id="ARBA00022842"/>
    </source>
</evidence>
<protein>
    <recommendedName>
        <fullName evidence="3">3'(2'),5'-bisphosphate nucleotidase</fullName>
        <ecNumber evidence="3">3.1.3.7</ecNumber>
    </recommendedName>
</protein>
<dbReference type="EC" id="3.1.3.7" evidence="3"/>
<feature type="binding site" evidence="10">
    <location>
        <position position="171"/>
    </location>
    <ligand>
        <name>Mg(2+)</name>
        <dbReference type="ChEBI" id="CHEBI:18420"/>
        <label>1</label>
        <note>catalytic</note>
    </ligand>
</feature>
<dbReference type="GO" id="GO:0046854">
    <property type="term" value="P:phosphatidylinositol phosphate biosynthetic process"/>
    <property type="evidence" value="ECO:0007669"/>
    <property type="project" value="InterPro"/>
</dbReference>
<dbReference type="InterPro" id="IPR020583">
    <property type="entry name" value="Inositol_monoP_metal-BS"/>
</dbReference>
<evidence type="ECO:0000256" key="10">
    <source>
        <dbReference type="PIRSR" id="PIRSR600760-2"/>
    </source>
</evidence>
<feature type="binding site" evidence="10">
    <location>
        <position position="115"/>
    </location>
    <ligand>
        <name>Mg(2+)</name>
        <dbReference type="ChEBI" id="CHEBI:18420"/>
        <label>1</label>
        <note>catalytic</note>
    </ligand>
</feature>
<evidence type="ECO:0000256" key="8">
    <source>
        <dbReference type="ARBA" id="ARBA00044479"/>
    </source>
</evidence>
<keyword evidence="4 10" id="KW-0479">Metal-binding</keyword>
<comment type="cofactor">
    <cofactor evidence="1 10">
        <name>Mg(2+)</name>
        <dbReference type="ChEBI" id="CHEBI:18420"/>
    </cofactor>
</comment>
<evidence type="ECO:0000256" key="11">
    <source>
        <dbReference type="SAM" id="MobiDB-lite"/>
    </source>
</evidence>
<comment type="catalytic activity">
    <reaction evidence="9">
        <text>3'-phosphoadenylyl sulfate + H2O = adenosine 5'-phosphosulfate + phosphate</text>
        <dbReference type="Rhea" id="RHEA:77639"/>
        <dbReference type="ChEBI" id="CHEBI:15377"/>
        <dbReference type="ChEBI" id="CHEBI:43474"/>
        <dbReference type="ChEBI" id="CHEBI:58243"/>
        <dbReference type="ChEBI" id="CHEBI:58339"/>
        <dbReference type="EC" id="3.1.3.7"/>
    </reaction>
    <physiologicalReaction direction="left-to-right" evidence="9">
        <dbReference type="Rhea" id="RHEA:77640"/>
    </physiologicalReaction>
</comment>
<dbReference type="PROSITE" id="PS00630">
    <property type="entry name" value="IMP_2"/>
    <property type="match status" value="1"/>
</dbReference>
<keyword evidence="6 10" id="KW-0460">Magnesium</keyword>
<dbReference type="Pfam" id="PF00459">
    <property type="entry name" value="Inositol_P"/>
    <property type="match status" value="1"/>
</dbReference>
<accession>A0A058Z2H5</accession>
<dbReference type="GO" id="GO:0008441">
    <property type="term" value="F:3'(2'),5'-bisphosphate nucleotidase activity"/>
    <property type="evidence" value="ECO:0007669"/>
    <property type="project" value="UniProtKB-EC"/>
</dbReference>
<dbReference type="SUPFAM" id="SSF56655">
    <property type="entry name" value="Carbohydrate phosphatase"/>
    <property type="match status" value="1"/>
</dbReference>
<dbReference type="STRING" id="691883.A0A058Z2H5"/>
<keyword evidence="5" id="KW-0378">Hydrolase</keyword>
<feature type="region of interest" description="Disordered" evidence="11">
    <location>
        <begin position="1"/>
        <end position="31"/>
    </location>
</feature>
<dbReference type="InterPro" id="IPR020550">
    <property type="entry name" value="Inositol_monophosphatase_CS"/>
</dbReference>
<evidence type="ECO:0000256" key="2">
    <source>
        <dbReference type="ARBA" id="ARBA00009759"/>
    </source>
</evidence>
<dbReference type="CDD" id="cd01517">
    <property type="entry name" value="PAP_phosphatase"/>
    <property type="match status" value="1"/>
</dbReference>
<dbReference type="PANTHER" id="PTHR43200">
    <property type="entry name" value="PHOSPHATASE"/>
    <property type="match status" value="1"/>
</dbReference>
<dbReference type="PANTHER" id="PTHR43200:SF6">
    <property type="entry name" value="3'(2'),5'-BISPHOSPHATE NUCLEOTIDASE"/>
    <property type="match status" value="1"/>
</dbReference>
<comment type="similarity">
    <text evidence="2">Belongs to the inositol monophosphatase superfamily.</text>
</comment>
<evidence type="ECO:0000256" key="9">
    <source>
        <dbReference type="ARBA" id="ARBA00044484"/>
    </source>
</evidence>
<dbReference type="InterPro" id="IPR006239">
    <property type="entry name" value="DPNP"/>
</dbReference>
<evidence type="ECO:0000256" key="1">
    <source>
        <dbReference type="ARBA" id="ARBA00001946"/>
    </source>
</evidence>
<dbReference type="EMBL" id="KB932209">
    <property type="protein sequence ID" value="KCV68341.1"/>
    <property type="molecule type" value="Genomic_DNA"/>
</dbReference>